<comment type="subunit">
    <text evidence="5">Homodimer.</text>
</comment>
<accession>A0A1V2L7Z4</accession>
<dbReference type="PANTHER" id="PTHR21139">
    <property type="entry name" value="TRIOSEPHOSPHATE ISOMERASE"/>
    <property type="match status" value="1"/>
</dbReference>
<dbReference type="InterPro" id="IPR035990">
    <property type="entry name" value="TIM_sf"/>
</dbReference>
<evidence type="ECO:0000256" key="7">
    <source>
        <dbReference type="ARBA" id="ARBA00019397"/>
    </source>
</evidence>
<dbReference type="GO" id="GO:0006094">
    <property type="term" value="P:gluconeogenesis"/>
    <property type="evidence" value="ECO:0007669"/>
    <property type="project" value="UniProtKB-UniPathway"/>
</dbReference>
<keyword evidence="8" id="KW-0312">Gluconeogenesis</keyword>
<evidence type="ECO:0000256" key="6">
    <source>
        <dbReference type="ARBA" id="ARBA00011940"/>
    </source>
</evidence>
<dbReference type="AlphaFoldDB" id="A0A1V2L7Z4"/>
<evidence type="ECO:0000256" key="4">
    <source>
        <dbReference type="ARBA" id="ARBA00007422"/>
    </source>
</evidence>
<evidence type="ECO:0000313" key="15">
    <source>
        <dbReference type="Proteomes" id="UP000189513"/>
    </source>
</evidence>
<evidence type="ECO:0000256" key="10">
    <source>
        <dbReference type="ARBA" id="ARBA00023235"/>
    </source>
</evidence>
<dbReference type="InterPro" id="IPR013078">
    <property type="entry name" value="His_Pase_superF_clade-1"/>
</dbReference>
<dbReference type="Pfam" id="PF00300">
    <property type="entry name" value="His_Phos_1"/>
    <property type="match status" value="1"/>
</dbReference>
<keyword evidence="10 14" id="KW-0413">Isomerase</keyword>
<evidence type="ECO:0000256" key="12">
    <source>
        <dbReference type="PIRSR" id="PIRSR613078-1"/>
    </source>
</evidence>
<dbReference type="STRING" id="36022.A0A1V2L7Z4"/>
<dbReference type="FunFam" id="3.20.20.70:FF:000025">
    <property type="entry name" value="Triosephosphate isomerase"/>
    <property type="match status" value="1"/>
</dbReference>
<feature type="active site" description="Tele-phosphohistidine intermediate" evidence="12">
    <location>
        <position position="12"/>
    </location>
</feature>
<dbReference type="Proteomes" id="UP000189513">
    <property type="component" value="Unassembled WGS sequence"/>
</dbReference>
<evidence type="ECO:0000313" key="14">
    <source>
        <dbReference type="EMBL" id="ONH67151.1"/>
    </source>
</evidence>
<dbReference type="UniPathway" id="UPA00109">
    <property type="reaction ID" value="UER00189"/>
</dbReference>
<dbReference type="InterPro" id="IPR029033">
    <property type="entry name" value="His_PPase_superfam"/>
</dbReference>
<dbReference type="GO" id="GO:0004807">
    <property type="term" value="F:triose-phosphate isomerase activity"/>
    <property type="evidence" value="ECO:0007669"/>
    <property type="project" value="UniProtKB-EC"/>
</dbReference>
<dbReference type="PROSITE" id="PS00175">
    <property type="entry name" value="PG_MUTASE"/>
    <property type="match status" value="1"/>
</dbReference>
<feature type="active site" description="Proton donor/acceptor" evidence="12">
    <location>
        <position position="97"/>
    </location>
</feature>
<dbReference type="VEuPathDB" id="FungiDB:BON22_3269"/>
<proteinExistence type="inferred from homology"/>
<comment type="caution">
    <text evidence="14">The sequence shown here is derived from an EMBL/GenBank/DDBJ whole genome shotgun (WGS) entry which is preliminary data.</text>
</comment>
<dbReference type="UniPathway" id="UPA00138"/>
<dbReference type="EC" id="5.3.1.1" evidence="6"/>
<organism evidence="14 15">
    <name type="scientific">Cyberlindnera fabianii</name>
    <name type="common">Yeast</name>
    <name type="synonym">Hansenula fabianii</name>
    <dbReference type="NCBI Taxonomy" id="36022"/>
    <lineage>
        <taxon>Eukaryota</taxon>
        <taxon>Fungi</taxon>
        <taxon>Dikarya</taxon>
        <taxon>Ascomycota</taxon>
        <taxon>Saccharomycotina</taxon>
        <taxon>Saccharomycetes</taxon>
        <taxon>Phaffomycetales</taxon>
        <taxon>Phaffomycetaceae</taxon>
        <taxon>Cyberlindnera</taxon>
    </lineage>
</organism>
<evidence type="ECO:0000256" key="11">
    <source>
        <dbReference type="ARBA" id="ARBA00031906"/>
    </source>
</evidence>
<dbReference type="GO" id="GO:0019563">
    <property type="term" value="P:glycerol catabolic process"/>
    <property type="evidence" value="ECO:0007669"/>
    <property type="project" value="TreeGrafter"/>
</dbReference>
<evidence type="ECO:0000256" key="13">
    <source>
        <dbReference type="PIRSR" id="PIRSR613078-2"/>
    </source>
</evidence>
<dbReference type="InterPro" id="IPR022896">
    <property type="entry name" value="TrioseP_Isoase_bac/euk"/>
</dbReference>
<dbReference type="HAMAP" id="MF_00147_B">
    <property type="entry name" value="TIM_B"/>
    <property type="match status" value="1"/>
</dbReference>
<dbReference type="GO" id="GO:0046166">
    <property type="term" value="P:glyceraldehyde-3-phosphate biosynthetic process"/>
    <property type="evidence" value="ECO:0007669"/>
    <property type="project" value="TreeGrafter"/>
</dbReference>
<dbReference type="CDD" id="cd00311">
    <property type="entry name" value="TIM"/>
    <property type="match status" value="1"/>
</dbReference>
<feature type="binding site" evidence="13">
    <location>
        <position position="68"/>
    </location>
    <ligand>
        <name>substrate</name>
    </ligand>
</feature>
<gene>
    <name evidence="14" type="ORF">BON22_3269</name>
</gene>
<name>A0A1V2L7Z4_CYBFA</name>
<dbReference type="GO" id="GO:0005829">
    <property type="term" value="C:cytosol"/>
    <property type="evidence" value="ECO:0007669"/>
    <property type="project" value="TreeGrafter"/>
</dbReference>
<sequence>MVRPRLIILVRHGESEGNCDKSVNQYIPNQKICLTQRGHRQAKEAGDKLKSLLKEDDSVLFYTSPYKRTRQTLEGLIDGIKDCGVSYKVHEEPRMREQDFGNFQSSAEEMEKIWQERAHYGHFFYRIPFGESAADVYDRCAGFNETLFRQFHSDKFPSVLVLVTHGIWARVFLMKWYRWTYEEFESLKNVPHCQLIMMEKDPETQKYNLRTKLHKWDEDNEESETNYRAEIKSEARKFFVGGNFKLNGSKTSIKEIVERLNTSSLDPNTEVVISPPSTYLDYTVSLVKTPQVEVCAQNAYTKGSGAFTGEISVDQIKDVGATWVLLGHSERRTLFNESDEFVAEKVKLALESGLKVILAIGETLEERKTGVTDKVNERQLSAVIKLVKDWSNIVIAYEPVWAIGTGLAATPEDAQETHKNIRTFLKKELGDEVAEATRILYGGSANGKNAPSFKDKPDVDGFLVGGASLKPEFVDIINSRQ</sequence>
<protein>
    <recommendedName>
        <fullName evidence="7">Triosephosphate isomerase</fullName>
        <ecNumber evidence="6">5.3.1.1</ecNumber>
    </recommendedName>
    <alternativeName>
        <fullName evidence="11">Triose-phosphate isomerase</fullName>
    </alternativeName>
</protein>
<dbReference type="PANTHER" id="PTHR21139:SF41">
    <property type="entry name" value="TRIOSEPHOSPHATE ISOMERASE"/>
    <property type="match status" value="1"/>
</dbReference>
<dbReference type="PROSITE" id="PS51440">
    <property type="entry name" value="TIM_2"/>
    <property type="match status" value="1"/>
</dbReference>
<comment type="pathway">
    <text evidence="2">Carbohydrate degradation; glycolysis; D-glyceraldehyde 3-phosphate from glycerone phosphate: step 1/1.</text>
</comment>
<dbReference type="Pfam" id="PF00121">
    <property type="entry name" value="TIM"/>
    <property type="match status" value="1"/>
</dbReference>
<keyword evidence="9" id="KW-0324">Glycolysis</keyword>
<feature type="binding site" evidence="13">
    <location>
        <begin position="11"/>
        <end position="18"/>
    </location>
    <ligand>
        <name>substrate</name>
    </ligand>
</feature>
<reference evidence="15" key="1">
    <citation type="journal article" date="2017" name="Genome Announc.">
        <title>Genome sequences of Cyberlindnera fabianii 65, Pichia kudriavzevii 129, and Saccharomyces cerevisiae 131 isolated from fermented masau fruits in Zimbabwe.</title>
        <authorList>
            <person name="van Rijswijck I.M.H."/>
            <person name="Derks M.F.L."/>
            <person name="Abee T."/>
            <person name="de Ridder D."/>
            <person name="Smid E.J."/>
        </authorList>
    </citation>
    <scope>NUCLEOTIDE SEQUENCE [LARGE SCALE GENOMIC DNA]</scope>
    <source>
        <strain evidence="15">65</strain>
    </source>
</reference>
<dbReference type="SUPFAM" id="SSF51351">
    <property type="entry name" value="Triosephosphate isomerase (TIM)"/>
    <property type="match status" value="1"/>
</dbReference>
<evidence type="ECO:0000256" key="2">
    <source>
        <dbReference type="ARBA" id="ARBA00004680"/>
    </source>
</evidence>
<evidence type="ECO:0000256" key="9">
    <source>
        <dbReference type="ARBA" id="ARBA00023152"/>
    </source>
</evidence>
<evidence type="ECO:0000256" key="1">
    <source>
        <dbReference type="ARBA" id="ARBA00000474"/>
    </source>
</evidence>
<comment type="pathway">
    <text evidence="3">Carbohydrate biosynthesis; gluconeogenesis.</text>
</comment>
<dbReference type="NCBIfam" id="TIGR00419">
    <property type="entry name" value="tim"/>
    <property type="match status" value="1"/>
</dbReference>
<comment type="catalytic activity">
    <reaction evidence="1">
        <text>D-glyceraldehyde 3-phosphate = dihydroxyacetone phosphate</text>
        <dbReference type="Rhea" id="RHEA:18585"/>
        <dbReference type="ChEBI" id="CHEBI:57642"/>
        <dbReference type="ChEBI" id="CHEBI:59776"/>
        <dbReference type="EC" id="5.3.1.1"/>
    </reaction>
</comment>
<keyword evidence="15" id="KW-1185">Reference proteome</keyword>
<dbReference type="SUPFAM" id="SSF53254">
    <property type="entry name" value="Phosphoglycerate mutase-like"/>
    <property type="match status" value="1"/>
</dbReference>
<evidence type="ECO:0000256" key="8">
    <source>
        <dbReference type="ARBA" id="ARBA00022432"/>
    </source>
</evidence>
<dbReference type="Gene3D" id="3.40.50.1240">
    <property type="entry name" value="Phosphoglycerate mutase-like"/>
    <property type="match status" value="1"/>
</dbReference>
<comment type="similarity">
    <text evidence="4">Belongs to the triosephosphate isomerase family.</text>
</comment>
<dbReference type="CDD" id="cd07067">
    <property type="entry name" value="HP_PGM_like"/>
    <property type="match status" value="1"/>
</dbReference>
<dbReference type="InterPro" id="IPR013785">
    <property type="entry name" value="Aldolase_TIM"/>
</dbReference>
<dbReference type="EMBL" id="MPUK01000005">
    <property type="protein sequence ID" value="ONH67151.1"/>
    <property type="molecule type" value="Genomic_DNA"/>
</dbReference>
<dbReference type="SMART" id="SM00855">
    <property type="entry name" value="PGAM"/>
    <property type="match status" value="1"/>
</dbReference>
<dbReference type="InterPro" id="IPR020861">
    <property type="entry name" value="Triosephosphate_isomerase_AS"/>
</dbReference>
<dbReference type="InterPro" id="IPR000652">
    <property type="entry name" value="Triosephosphate_isomerase"/>
</dbReference>
<dbReference type="PROSITE" id="PS00171">
    <property type="entry name" value="TIM_1"/>
    <property type="match status" value="1"/>
</dbReference>
<dbReference type="GO" id="GO:0006096">
    <property type="term" value="P:glycolytic process"/>
    <property type="evidence" value="ECO:0007669"/>
    <property type="project" value="UniProtKB-UniPathway"/>
</dbReference>
<dbReference type="Gene3D" id="3.20.20.70">
    <property type="entry name" value="Aldolase class I"/>
    <property type="match status" value="1"/>
</dbReference>
<evidence type="ECO:0000256" key="3">
    <source>
        <dbReference type="ARBA" id="ARBA00004742"/>
    </source>
</evidence>
<evidence type="ECO:0000256" key="5">
    <source>
        <dbReference type="ARBA" id="ARBA00011738"/>
    </source>
</evidence>
<dbReference type="InterPro" id="IPR001345">
    <property type="entry name" value="PG/BPGM_mutase_AS"/>
</dbReference>